<comment type="similarity">
    <text evidence="8">Belongs to the binding-protein-dependent transport system permease family. LivHM subfamily.</text>
</comment>
<evidence type="ECO:0000256" key="1">
    <source>
        <dbReference type="ARBA" id="ARBA00004651"/>
    </source>
</evidence>
<keyword evidence="3" id="KW-1003">Cell membrane</keyword>
<comment type="subcellular location">
    <subcellularLocation>
        <location evidence="1">Cell membrane</location>
        <topology evidence="1">Multi-pass membrane protein</topology>
    </subcellularLocation>
</comment>
<feature type="transmembrane region" description="Helical" evidence="9">
    <location>
        <begin position="6"/>
        <end position="28"/>
    </location>
</feature>
<evidence type="ECO:0000256" key="6">
    <source>
        <dbReference type="ARBA" id="ARBA00022989"/>
    </source>
</evidence>
<protein>
    <submittedName>
        <fullName evidence="10">Branched-chain amino acid ABC transporter permease</fullName>
    </submittedName>
</protein>
<keyword evidence="4 9" id="KW-0812">Transmembrane</keyword>
<sequence>MLYFLQQALFGIHAGAIYALLAFGYVLVNALLRRTNLAHGALFAFCGHAMILATLFGWNVLWLTWPAAIGFGALVGLAYAAILGMVLSRHIFEPLRSAAPNTIVTATLGVAIVLMEASRIAAGTRDYWLPPLLSEPIVFAQAEGFIVTLTLNQIIGCLIIFMILAASSVFLARSRFGRNWQAVADDPFAAALCGVDPPRIFRLASIFAALLAAISGILAAAYYGNISFGTGLVYGLKVLFVTAAGSYTSPFRAALGAFAFGIGETVWTGYFPSEWRDAWMLAFLAATLILRHSARDDAP</sequence>
<evidence type="ECO:0000313" key="11">
    <source>
        <dbReference type="Proteomes" id="UP000262379"/>
    </source>
</evidence>
<comment type="caution">
    <text evidence="10">The sequence shown here is derived from an EMBL/GenBank/DDBJ whole genome shotgun (WGS) entry which is preliminary data.</text>
</comment>
<keyword evidence="6 9" id="KW-1133">Transmembrane helix</keyword>
<dbReference type="CDD" id="cd06582">
    <property type="entry name" value="TM_PBP1_LivH_like"/>
    <property type="match status" value="1"/>
</dbReference>
<dbReference type="PANTHER" id="PTHR11795:SF445">
    <property type="entry name" value="AMINO ACID ABC TRANSPORTER PERMEASE PROTEIN"/>
    <property type="match status" value="1"/>
</dbReference>
<keyword evidence="2" id="KW-0813">Transport</keyword>
<dbReference type="InterPro" id="IPR052157">
    <property type="entry name" value="BCAA_transport_permease"/>
</dbReference>
<dbReference type="GO" id="GO:0006865">
    <property type="term" value="P:amino acid transport"/>
    <property type="evidence" value="ECO:0007669"/>
    <property type="project" value="UniProtKB-KW"/>
</dbReference>
<organism evidence="10 11">
    <name type="scientific">Mesorhizobium denitrificans</name>
    <dbReference type="NCBI Taxonomy" id="2294114"/>
    <lineage>
        <taxon>Bacteria</taxon>
        <taxon>Pseudomonadati</taxon>
        <taxon>Pseudomonadota</taxon>
        <taxon>Alphaproteobacteria</taxon>
        <taxon>Hyphomicrobiales</taxon>
        <taxon>Phyllobacteriaceae</taxon>
        <taxon>Mesorhizobium</taxon>
    </lineage>
</organism>
<dbReference type="InterPro" id="IPR001851">
    <property type="entry name" value="ABC_transp_permease"/>
</dbReference>
<gene>
    <name evidence="10" type="ORF">DY251_13900</name>
</gene>
<reference evidence="11" key="1">
    <citation type="submission" date="2018-08" db="EMBL/GenBank/DDBJ databases">
        <authorList>
            <person name="Im W.T."/>
        </authorList>
    </citation>
    <scope>NUCLEOTIDE SEQUENCE [LARGE SCALE GENOMIC DNA]</scope>
    <source>
        <strain evidence="11">LA-28</strain>
    </source>
</reference>
<evidence type="ECO:0000313" key="10">
    <source>
        <dbReference type="EMBL" id="RFC66933.1"/>
    </source>
</evidence>
<dbReference type="PANTHER" id="PTHR11795">
    <property type="entry name" value="BRANCHED-CHAIN AMINO ACID TRANSPORT SYSTEM PERMEASE PROTEIN LIVH"/>
    <property type="match status" value="1"/>
</dbReference>
<dbReference type="AlphaFoldDB" id="A0A371XCK7"/>
<feature type="transmembrane region" description="Helical" evidence="9">
    <location>
        <begin position="228"/>
        <end position="247"/>
    </location>
</feature>
<evidence type="ECO:0000256" key="5">
    <source>
        <dbReference type="ARBA" id="ARBA00022970"/>
    </source>
</evidence>
<keyword evidence="7 9" id="KW-0472">Membrane</keyword>
<accession>A0A371XCK7</accession>
<keyword evidence="11" id="KW-1185">Reference proteome</keyword>
<evidence type="ECO:0000256" key="7">
    <source>
        <dbReference type="ARBA" id="ARBA00023136"/>
    </source>
</evidence>
<dbReference type="GO" id="GO:0005886">
    <property type="term" value="C:plasma membrane"/>
    <property type="evidence" value="ECO:0007669"/>
    <property type="project" value="UniProtKB-SubCell"/>
</dbReference>
<feature type="transmembrane region" description="Helical" evidence="9">
    <location>
        <begin position="142"/>
        <end position="171"/>
    </location>
</feature>
<feature type="transmembrane region" description="Helical" evidence="9">
    <location>
        <begin position="99"/>
        <end position="122"/>
    </location>
</feature>
<evidence type="ECO:0000256" key="4">
    <source>
        <dbReference type="ARBA" id="ARBA00022692"/>
    </source>
</evidence>
<dbReference type="Pfam" id="PF02653">
    <property type="entry name" value="BPD_transp_2"/>
    <property type="match status" value="1"/>
</dbReference>
<dbReference type="Proteomes" id="UP000262379">
    <property type="component" value="Unassembled WGS sequence"/>
</dbReference>
<proteinExistence type="inferred from homology"/>
<dbReference type="EMBL" id="QURN01000010">
    <property type="protein sequence ID" value="RFC66933.1"/>
    <property type="molecule type" value="Genomic_DNA"/>
</dbReference>
<feature type="transmembrane region" description="Helical" evidence="9">
    <location>
        <begin position="67"/>
        <end position="87"/>
    </location>
</feature>
<name>A0A371XCK7_9HYPH</name>
<evidence type="ECO:0000256" key="8">
    <source>
        <dbReference type="ARBA" id="ARBA00037998"/>
    </source>
</evidence>
<feature type="transmembrane region" description="Helical" evidence="9">
    <location>
        <begin position="40"/>
        <end position="61"/>
    </location>
</feature>
<feature type="transmembrane region" description="Helical" evidence="9">
    <location>
        <begin position="200"/>
        <end position="222"/>
    </location>
</feature>
<dbReference type="RefSeq" id="WP_116624515.1">
    <property type="nucleotide sequence ID" value="NZ_QURN01000010.1"/>
</dbReference>
<evidence type="ECO:0000256" key="9">
    <source>
        <dbReference type="SAM" id="Phobius"/>
    </source>
</evidence>
<keyword evidence="5" id="KW-0029">Amino-acid transport</keyword>
<evidence type="ECO:0000256" key="2">
    <source>
        <dbReference type="ARBA" id="ARBA00022448"/>
    </source>
</evidence>
<evidence type="ECO:0000256" key="3">
    <source>
        <dbReference type="ARBA" id="ARBA00022475"/>
    </source>
</evidence>
<dbReference type="GO" id="GO:0022857">
    <property type="term" value="F:transmembrane transporter activity"/>
    <property type="evidence" value="ECO:0007669"/>
    <property type="project" value="InterPro"/>
</dbReference>